<feature type="non-terminal residue" evidence="2">
    <location>
        <position position="1"/>
    </location>
</feature>
<organism evidence="2">
    <name type="scientific">Graphocephala atropunctata</name>
    <dbReference type="NCBI Taxonomy" id="36148"/>
    <lineage>
        <taxon>Eukaryota</taxon>
        <taxon>Metazoa</taxon>
        <taxon>Ecdysozoa</taxon>
        <taxon>Arthropoda</taxon>
        <taxon>Hexapoda</taxon>
        <taxon>Insecta</taxon>
        <taxon>Pterygota</taxon>
        <taxon>Neoptera</taxon>
        <taxon>Paraneoptera</taxon>
        <taxon>Hemiptera</taxon>
        <taxon>Auchenorrhyncha</taxon>
        <taxon>Membracoidea</taxon>
        <taxon>Cicadellidae</taxon>
        <taxon>Cicadellinae</taxon>
        <taxon>Cicadellini</taxon>
        <taxon>Graphocephala</taxon>
    </lineage>
</organism>
<dbReference type="SUPFAM" id="SSF56672">
    <property type="entry name" value="DNA/RNA polymerases"/>
    <property type="match status" value="1"/>
</dbReference>
<feature type="domain" description="Reverse transcriptase" evidence="1">
    <location>
        <begin position="2"/>
        <end position="123"/>
    </location>
</feature>
<name>A0A1B6KVQ2_9HEMI</name>
<evidence type="ECO:0000259" key="1">
    <source>
        <dbReference type="Pfam" id="PF00078"/>
    </source>
</evidence>
<dbReference type="EMBL" id="GEBQ01013223">
    <property type="protein sequence ID" value="JAT26754.1"/>
    <property type="molecule type" value="Transcribed_RNA"/>
</dbReference>
<reference evidence="2" key="1">
    <citation type="submission" date="2015-11" db="EMBL/GenBank/DDBJ databases">
        <title>De novo transcriptome assembly of four potential Pierce s Disease insect vectors from Arizona vineyards.</title>
        <authorList>
            <person name="Tassone E.E."/>
        </authorList>
    </citation>
    <scope>NUCLEOTIDE SEQUENCE</scope>
</reference>
<dbReference type="PANTHER" id="PTHR33332">
    <property type="entry name" value="REVERSE TRANSCRIPTASE DOMAIN-CONTAINING PROTEIN"/>
    <property type="match status" value="1"/>
</dbReference>
<sequence length="343" mass="39398">KLEALGVTGSLLSWFTSYLDGRRLRVKYLGHLSSEVTATSGVPQGSHLGPMLFNIFVNDIVNAVQVECLLFADDIKLFMKVGSLEDCRTLQGCLHAVEDWCHANCMDLNVKKCSCVSFSRIKNPVIFKYQLGNVNLHRSYTTRDLGVLLTHDLNPDEHIHQACSKAYKNLGFIHRFCSGMNNLLALKTLYCTLVRSVLEYCSIVWSPYQRTLQEELQRIQDRFLRMVGVRMGFSYREVPVNQLAVELGLLPLHTRRDIQDILFLYKLTNNLIVSPDLLQQVLFRCPTGTRSNELFWRRFLRTNYELNSTMDWIQRLGNTVSPSVNFFSNSLAGFKRELYSTFS</sequence>
<protein>
    <recommendedName>
        <fullName evidence="1">Reverse transcriptase domain-containing protein</fullName>
    </recommendedName>
</protein>
<accession>A0A1B6KVQ2</accession>
<dbReference type="InterPro" id="IPR043502">
    <property type="entry name" value="DNA/RNA_pol_sf"/>
</dbReference>
<evidence type="ECO:0000313" key="3">
    <source>
        <dbReference type="EMBL" id="JAT26754.1"/>
    </source>
</evidence>
<dbReference type="AlphaFoldDB" id="A0A1B6KVQ2"/>
<evidence type="ECO:0000313" key="4">
    <source>
        <dbReference type="EMBL" id="JAT31156.1"/>
    </source>
</evidence>
<dbReference type="EMBL" id="GEBQ01008821">
    <property type="protein sequence ID" value="JAT31156.1"/>
    <property type="molecule type" value="Transcribed_RNA"/>
</dbReference>
<gene>
    <name evidence="4" type="ORF">g.13125</name>
    <name evidence="3" type="ORF">g.13127</name>
    <name evidence="2" type="ORF">g.13129</name>
</gene>
<dbReference type="InterPro" id="IPR000477">
    <property type="entry name" value="RT_dom"/>
</dbReference>
<evidence type="ECO:0000313" key="2">
    <source>
        <dbReference type="EMBL" id="JAT15539.1"/>
    </source>
</evidence>
<dbReference type="EMBL" id="GEBQ01024438">
    <property type="protein sequence ID" value="JAT15539.1"/>
    <property type="molecule type" value="Transcribed_RNA"/>
</dbReference>
<dbReference type="GO" id="GO:0071897">
    <property type="term" value="P:DNA biosynthetic process"/>
    <property type="evidence" value="ECO:0007669"/>
    <property type="project" value="UniProtKB-ARBA"/>
</dbReference>
<proteinExistence type="predicted"/>
<dbReference type="Pfam" id="PF00078">
    <property type="entry name" value="RVT_1"/>
    <property type="match status" value="1"/>
</dbReference>